<name>A0A1H1MVU6_9ACTN</name>
<dbReference type="STRING" id="117157.SAMN04489717_0984"/>
<dbReference type="EMBL" id="LT629732">
    <property type="protein sequence ID" value="SDR90758.1"/>
    <property type="molecule type" value="Genomic_DNA"/>
</dbReference>
<keyword evidence="2" id="KW-1185">Reference proteome</keyword>
<gene>
    <name evidence="1" type="ORF">SAMN04489717_0984</name>
</gene>
<evidence type="ECO:0000313" key="2">
    <source>
        <dbReference type="Proteomes" id="UP000198983"/>
    </source>
</evidence>
<reference evidence="1 2" key="1">
    <citation type="submission" date="2016-10" db="EMBL/GenBank/DDBJ databases">
        <authorList>
            <person name="de Groot N.N."/>
        </authorList>
    </citation>
    <scope>NUCLEOTIDE SEQUENCE [LARGE SCALE GENOMIC DNA]</scope>
    <source>
        <strain evidence="1 2">DSM 22024</strain>
    </source>
</reference>
<dbReference type="Proteomes" id="UP000198983">
    <property type="component" value="Chromosome I"/>
</dbReference>
<sequence length="106" mass="11148">MKLIVDTSVHTFTVTKAAEPKTDQDGRHKADRRTGELLFVVQVMALEPESGADIITITVAGAPPKVAVGQSVTPVELEAIPWATGGRNGVAFRAKALEAKQAVKAA</sequence>
<dbReference type="AlphaFoldDB" id="A0A1H1MVU6"/>
<protein>
    <recommendedName>
        <fullName evidence="3">Regulatory protein</fullName>
    </recommendedName>
</protein>
<evidence type="ECO:0000313" key="1">
    <source>
        <dbReference type="EMBL" id="SDR90758.1"/>
    </source>
</evidence>
<accession>A0A1H1MVU6</accession>
<organism evidence="1 2">
    <name type="scientific">Actinopolymorpha singaporensis</name>
    <dbReference type="NCBI Taxonomy" id="117157"/>
    <lineage>
        <taxon>Bacteria</taxon>
        <taxon>Bacillati</taxon>
        <taxon>Actinomycetota</taxon>
        <taxon>Actinomycetes</taxon>
        <taxon>Propionibacteriales</taxon>
        <taxon>Actinopolymorphaceae</taxon>
        <taxon>Actinopolymorpha</taxon>
    </lineage>
</organism>
<dbReference type="RefSeq" id="WP_092650943.1">
    <property type="nucleotide sequence ID" value="NZ_LT629732.1"/>
</dbReference>
<proteinExistence type="predicted"/>
<dbReference type="OrthoDB" id="4299905at2"/>
<evidence type="ECO:0008006" key="3">
    <source>
        <dbReference type="Google" id="ProtNLM"/>
    </source>
</evidence>